<dbReference type="InterPro" id="IPR018000">
    <property type="entry name" value="Neurotransmitter_ion_chnl_CS"/>
</dbReference>
<evidence type="ECO:0000256" key="1">
    <source>
        <dbReference type="ARBA" id="ARBA00004141"/>
    </source>
</evidence>
<dbReference type="SUPFAM" id="SSF90112">
    <property type="entry name" value="Neurotransmitter-gated ion-channel transmembrane pore"/>
    <property type="match status" value="1"/>
</dbReference>
<keyword evidence="2 5" id="KW-0812">Transmembrane</keyword>
<evidence type="ECO:0000256" key="2">
    <source>
        <dbReference type="ARBA" id="ARBA00022692"/>
    </source>
</evidence>
<dbReference type="GO" id="GO:0005230">
    <property type="term" value="F:extracellular ligand-gated monoatomic ion channel activity"/>
    <property type="evidence" value="ECO:0007669"/>
    <property type="project" value="InterPro"/>
</dbReference>
<comment type="caution">
    <text evidence="8">The sequence shown here is derived from an EMBL/GenBank/DDBJ whole genome shotgun (WGS) entry which is preliminary data.</text>
</comment>
<dbReference type="InterPro" id="IPR038050">
    <property type="entry name" value="Neuro_actylchol_rec"/>
</dbReference>
<dbReference type="Gene3D" id="1.20.58.390">
    <property type="entry name" value="Neurotransmitter-gated ion-channel transmembrane domain"/>
    <property type="match status" value="1"/>
</dbReference>
<dbReference type="GO" id="GO:0004888">
    <property type="term" value="F:transmembrane signaling receptor activity"/>
    <property type="evidence" value="ECO:0007669"/>
    <property type="project" value="InterPro"/>
</dbReference>
<dbReference type="Pfam" id="PF02932">
    <property type="entry name" value="Neur_chan_memb"/>
    <property type="match status" value="1"/>
</dbReference>
<dbReference type="CDD" id="cd19051">
    <property type="entry name" value="LGIC_TM_cation"/>
    <property type="match status" value="1"/>
</dbReference>
<keyword evidence="3 5" id="KW-1133">Transmembrane helix</keyword>
<dbReference type="Proteomes" id="UP000678393">
    <property type="component" value="Unassembled WGS sequence"/>
</dbReference>
<keyword evidence="4 5" id="KW-0472">Membrane</keyword>
<dbReference type="PANTHER" id="PTHR18945">
    <property type="entry name" value="NEUROTRANSMITTER GATED ION CHANNEL"/>
    <property type="match status" value="1"/>
</dbReference>
<protein>
    <submittedName>
        <fullName evidence="8">Uncharacterized protein</fullName>
    </submittedName>
</protein>
<evidence type="ECO:0000259" key="7">
    <source>
        <dbReference type="Pfam" id="PF02932"/>
    </source>
</evidence>
<gene>
    <name evidence="8" type="ORF">CUNI_LOCUS1297</name>
</gene>
<feature type="transmembrane region" description="Helical" evidence="5">
    <location>
        <begin position="173"/>
        <end position="196"/>
    </location>
</feature>
<evidence type="ECO:0000256" key="5">
    <source>
        <dbReference type="SAM" id="Phobius"/>
    </source>
</evidence>
<dbReference type="EMBL" id="CAJHNH020000159">
    <property type="protein sequence ID" value="CAG5115739.1"/>
    <property type="molecule type" value="Genomic_DNA"/>
</dbReference>
<keyword evidence="9" id="KW-1185">Reference proteome</keyword>
<evidence type="ECO:0000256" key="4">
    <source>
        <dbReference type="ARBA" id="ARBA00023136"/>
    </source>
</evidence>
<dbReference type="PROSITE" id="PS00236">
    <property type="entry name" value="NEUROTR_ION_CHANNEL"/>
    <property type="match status" value="1"/>
</dbReference>
<dbReference type="Gene3D" id="2.70.170.10">
    <property type="entry name" value="Neurotransmitter-gated ion-channel ligand-binding domain"/>
    <property type="match status" value="1"/>
</dbReference>
<dbReference type="Pfam" id="PF02931">
    <property type="entry name" value="Neur_chan_LBD"/>
    <property type="match status" value="1"/>
</dbReference>
<feature type="transmembrane region" description="Helical" evidence="5">
    <location>
        <begin position="114"/>
        <end position="138"/>
    </location>
</feature>
<dbReference type="InterPro" id="IPR006029">
    <property type="entry name" value="Neurotrans-gated_channel_TM"/>
</dbReference>
<dbReference type="InterPro" id="IPR036734">
    <property type="entry name" value="Neur_chan_lig-bd_sf"/>
</dbReference>
<organism evidence="8 9">
    <name type="scientific">Candidula unifasciata</name>
    <dbReference type="NCBI Taxonomy" id="100452"/>
    <lineage>
        <taxon>Eukaryota</taxon>
        <taxon>Metazoa</taxon>
        <taxon>Spiralia</taxon>
        <taxon>Lophotrochozoa</taxon>
        <taxon>Mollusca</taxon>
        <taxon>Gastropoda</taxon>
        <taxon>Heterobranchia</taxon>
        <taxon>Euthyneura</taxon>
        <taxon>Panpulmonata</taxon>
        <taxon>Eupulmonata</taxon>
        <taxon>Stylommatophora</taxon>
        <taxon>Helicina</taxon>
        <taxon>Helicoidea</taxon>
        <taxon>Geomitridae</taxon>
        <taxon>Candidula</taxon>
    </lineage>
</organism>
<dbReference type="InterPro" id="IPR006201">
    <property type="entry name" value="Neur_channel"/>
</dbReference>
<feature type="domain" description="Neurotransmitter-gated ion-channel transmembrane" evidence="7">
    <location>
        <begin position="119"/>
        <end position="198"/>
    </location>
</feature>
<feature type="non-terminal residue" evidence="8">
    <location>
        <position position="301"/>
    </location>
</feature>
<reference evidence="8" key="1">
    <citation type="submission" date="2021-04" db="EMBL/GenBank/DDBJ databases">
        <authorList>
            <consortium name="Molecular Ecology Group"/>
        </authorList>
    </citation>
    <scope>NUCLEOTIDE SEQUENCE</scope>
</reference>
<feature type="transmembrane region" description="Helical" evidence="5">
    <location>
        <begin position="144"/>
        <end position="161"/>
    </location>
</feature>
<feature type="domain" description="Neurotransmitter-gated ion-channel ligand-binding" evidence="6">
    <location>
        <begin position="2"/>
        <end position="112"/>
    </location>
</feature>
<evidence type="ECO:0000313" key="8">
    <source>
        <dbReference type="EMBL" id="CAG5115739.1"/>
    </source>
</evidence>
<dbReference type="InterPro" id="IPR036719">
    <property type="entry name" value="Neuro-gated_channel_TM_sf"/>
</dbReference>
<proteinExistence type="predicted"/>
<name>A0A8S3YEQ7_9EUPU</name>
<dbReference type="GO" id="GO:0016020">
    <property type="term" value="C:membrane"/>
    <property type="evidence" value="ECO:0007669"/>
    <property type="project" value="UniProtKB-SubCell"/>
</dbReference>
<sequence length="301" mass="33799">ASEKHQLGSDSVLAAVSCNGDVLWYPPFYLESTCKLDMSKYPFDVSVCPVEIYSWMQDNTTIVKSDHPVNLWTMLVNEVYEISSAGSEKITHAFDNLFFDSITFKIRLARRPTYVAISLLIPVNLLAILSIMSFIMPPDEQEKVNISVTILLSFTVFLTFIDSNIPPNSDNVSLLFIYISLLLLMSFLSVVGNILVVTTKCWNVGTPEDCIGLCRDVKNISEPPTTKDICGCSSPQYLTQENNIDSIQPEGGEKRKFVSENRESTYKSVSSFALKSNRVFLFVSCFLYVFITCLMFALISK</sequence>
<evidence type="ECO:0000313" key="9">
    <source>
        <dbReference type="Proteomes" id="UP000678393"/>
    </source>
</evidence>
<evidence type="ECO:0000256" key="3">
    <source>
        <dbReference type="ARBA" id="ARBA00022989"/>
    </source>
</evidence>
<dbReference type="SUPFAM" id="SSF63712">
    <property type="entry name" value="Nicotinic receptor ligand binding domain-like"/>
    <property type="match status" value="1"/>
</dbReference>
<feature type="transmembrane region" description="Helical" evidence="5">
    <location>
        <begin position="279"/>
        <end position="299"/>
    </location>
</feature>
<evidence type="ECO:0000259" key="6">
    <source>
        <dbReference type="Pfam" id="PF02931"/>
    </source>
</evidence>
<comment type="subcellular location">
    <subcellularLocation>
        <location evidence="1">Membrane</location>
        <topology evidence="1">Multi-pass membrane protein</topology>
    </subcellularLocation>
</comment>
<dbReference type="OrthoDB" id="6153337at2759"/>
<accession>A0A8S3YEQ7</accession>
<dbReference type="InterPro" id="IPR006202">
    <property type="entry name" value="Neur_chan_lig-bd"/>
</dbReference>
<dbReference type="AlphaFoldDB" id="A0A8S3YEQ7"/>